<keyword evidence="2" id="KW-0812">Transmembrane</keyword>
<evidence type="ECO:0000256" key="2">
    <source>
        <dbReference type="SAM" id="Phobius"/>
    </source>
</evidence>
<feature type="transmembrane region" description="Helical" evidence="2">
    <location>
        <begin position="57"/>
        <end position="76"/>
    </location>
</feature>
<accession>A0A7S4QIC9</accession>
<dbReference type="EMBL" id="HBNS01004043">
    <property type="protein sequence ID" value="CAE4584596.1"/>
    <property type="molecule type" value="Transcribed_RNA"/>
</dbReference>
<feature type="compositionally biased region" description="Basic and acidic residues" evidence="1">
    <location>
        <begin position="1"/>
        <end position="14"/>
    </location>
</feature>
<keyword evidence="2" id="KW-1133">Transmembrane helix</keyword>
<evidence type="ECO:0000259" key="3">
    <source>
        <dbReference type="Pfam" id="PF13472"/>
    </source>
</evidence>
<evidence type="ECO:0000313" key="4">
    <source>
        <dbReference type="EMBL" id="CAE4584596.1"/>
    </source>
</evidence>
<name>A0A7S4QIC9_9STRA</name>
<dbReference type="SUPFAM" id="SSF52266">
    <property type="entry name" value="SGNH hydrolase"/>
    <property type="match status" value="1"/>
</dbReference>
<proteinExistence type="predicted"/>
<organism evidence="4">
    <name type="scientific">Ditylum brightwellii</name>
    <dbReference type="NCBI Taxonomy" id="49249"/>
    <lineage>
        <taxon>Eukaryota</taxon>
        <taxon>Sar</taxon>
        <taxon>Stramenopiles</taxon>
        <taxon>Ochrophyta</taxon>
        <taxon>Bacillariophyta</taxon>
        <taxon>Mediophyceae</taxon>
        <taxon>Lithodesmiophycidae</taxon>
        <taxon>Lithodesmiales</taxon>
        <taxon>Lithodesmiaceae</taxon>
        <taxon>Ditylum</taxon>
    </lineage>
</organism>
<dbReference type="AlphaFoldDB" id="A0A7S4QIC9"/>
<keyword evidence="2" id="KW-0472">Membrane</keyword>
<gene>
    <name evidence="4" type="ORF">DBRI00130_LOCUS3285</name>
</gene>
<evidence type="ECO:0000256" key="1">
    <source>
        <dbReference type="SAM" id="MobiDB-lite"/>
    </source>
</evidence>
<dbReference type="InterPro" id="IPR036514">
    <property type="entry name" value="SGNH_hydro_sf"/>
</dbReference>
<feature type="domain" description="SGNH hydrolase-type esterase" evidence="3">
    <location>
        <begin position="172"/>
        <end position="388"/>
    </location>
</feature>
<protein>
    <recommendedName>
        <fullName evidence="3">SGNH hydrolase-type esterase domain-containing protein</fullName>
    </recommendedName>
</protein>
<dbReference type="Pfam" id="PF13472">
    <property type="entry name" value="Lipase_GDSL_2"/>
    <property type="match status" value="1"/>
</dbReference>
<sequence>MPKKKDTTMKRGRLDNGGGVGEGLNLRNGNVVVMEKSSKKPKSLLRKLIIQIHPHRALVSLLCVLTIAGSMIDIGWKGARKTSKVMHIRKEDALAAASALIKRDYSTIKSVSDLSVDGVRQCAGNTQKCKCPSDTTLPSHRIGHRQWSAATHNNKDFAREAAKKEYPPDVVFYGDGIIEGWRGTALGNHNGRRIGVPEVFDKLFNRKNGAKYQGLPLGVAGDTTTNLLYRLQNGELPPSLLESHPKVIWVLIASDDLFTNYCSAEMTLIGILRIILEIKQRIEEYGSTNATSIVIDAILPRTFNQEGYVMRGGPRTPKRRNGPYVPSLYSHIIAINEQLERYAKNNDNVYYFEPNDFWLDHDAPDELLQINPALMPDYSHPSVEGYELWGKEIIKRLDGILLKSP</sequence>
<feature type="region of interest" description="Disordered" evidence="1">
    <location>
        <begin position="1"/>
        <end position="22"/>
    </location>
</feature>
<reference evidence="4" key="1">
    <citation type="submission" date="2021-01" db="EMBL/GenBank/DDBJ databases">
        <authorList>
            <person name="Corre E."/>
            <person name="Pelletier E."/>
            <person name="Niang G."/>
            <person name="Scheremetjew M."/>
            <person name="Finn R."/>
            <person name="Kale V."/>
            <person name="Holt S."/>
            <person name="Cochrane G."/>
            <person name="Meng A."/>
            <person name="Brown T."/>
            <person name="Cohen L."/>
        </authorList>
    </citation>
    <scope>NUCLEOTIDE SEQUENCE</scope>
    <source>
        <strain evidence="4">GSO104</strain>
    </source>
</reference>
<dbReference type="Gene3D" id="3.40.50.1110">
    <property type="entry name" value="SGNH hydrolase"/>
    <property type="match status" value="1"/>
</dbReference>
<dbReference type="InterPro" id="IPR013830">
    <property type="entry name" value="SGNH_hydro"/>
</dbReference>